<feature type="domain" description="Thiazole synthase ThiG" evidence="9">
    <location>
        <begin position="20"/>
        <end position="275"/>
    </location>
</feature>
<feature type="binding site" evidence="8">
    <location>
        <begin position="232"/>
        <end position="233"/>
    </location>
    <ligand>
        <name>1-deoxy-D-xylulose 5-phosphate</name>
        <dbReference type="ChEBI" id="CHEBI:57792"/>
    </ligand>
</feature>
<dbReference type="InterPro" id="IPR013785">
    <property type="entry name" value="Aldolase_TIM"/>
</dbReference>
<gene>
    <name evidence="8 10" type="primary">thiG</name>
    <name evidence="10" type="ORF">UC8_04850</name>
</gene>
<keyword evidence="4 8" id="KW-0808">Transferase</keyword>
<comment type="similarity">
    <text evidence="8">Belongs to the ThiG family.</text>
</comment>
<protein>
    <recommendedName>
        <fullName evidence="3 8">Thiazole synthase</fullName>
        <ecNumber evidence="3 8">2.8.1.10</ecNumber>
    </recommendedName>
</protein>
<evidence type="ECO:0000256" key="7">
    <source>
        <dbReference type="ARBA" id="ARBA00049897"/>
    </source>
</evidence>
<comment type="subunit">
    <text evidence="8">Homotetramer. Forms heterodimers with either ThiH or ThiS.</text>
</comment>
<dbReference type="PANTHER" id="PTHR34266">
    <property type="entry name" value="THIAZOLE SYNTHASE"/>
    <property type="match status" value="1"/>
</dbReference>
<evidence type="ECO:0000256" key="6">
    <source>
        <dbReference type="ARBA" id="ARBA00023270"/>
    </source>
</evidence>
<dbReference type="UniPathway" id="UPA00060"/>
<dbReference type="Gene3D" id="3.20.20.70">
    <property type="entry name" value="Aldolase class I"/>
    <property type="match status" value="1"/>
</dbReference>
<accession>A0A5B9QHI7</accession>
<organism evidence="10 11">
    <name type="scientific">Roseimaritima ulvae</name>
    <dbReference type="NCBI Taxonomy" id="980254"/>
    <lineage>
        <taxon>Bacteria</taxon>
        <taxon>Pseudomonadati</taxon>
        <taxon>Planctomycetota</taxon>
        <taxon>Planctomycetia</taxon>
        <taxon>Pirellulales</taxon>
        <taxon>Pirellulaceae</taxon>
        <taxon>Roseimaritima</taxon>
    </lineage>
</organism>
<sequence length="291" mass="31152">METTSTAQGEAIPVDPPLAVGGHVLNSRLIVGTGRYDTMPVMRESLLQSGAHCVTVAVRREKLYDRQGQNILDFLDLDRYILLPNTAGCYNATDAVRAARLGREILRTLENPGQDWVKLEVLGDTKTLLPDPLETLRACEQLVADGFQVLCYTSDDPVTARRLKAAGAASVMPAGSPIGSGQGLLNPNNLRIILEYLKDDDPDYPVIIDAGVGTASDVAEAFELGADAVLLNTAIAHARDPVRMARAMRAASEAGRDAFLAGRIPKRLYATASSPEAGVISSRPYGSQPIE</sequence>
<dbReference type="GO" id="GO:0009229">
    <property type="term" value="P:thiamine diphosphate biosynthetic process"/>
    <property type="evidence" value="ECO:0007669"/>
    <property type="project" value="UniProtKB-UniRule"/>
</dbReference>
<dbReference type="EC" id="2.8.1.10" evidence="3 8"/>
<comment type="catalytic activity">
    <reaction evidence="7 8">
        <text>[ThiS sulfur-carrier protein]-C-terminal-Gly-aminoethanethioate + 2-iminoacetate + 1-deoxy-D-xylulose 5-phosphate = [ThiS sulfur-carrier protein]-C-terminal Gly-Gly + 2-[(2R,5Z)-2-carboxy-4-methylthiazol-5(2H)-ylidene]ethyl phosphate + 2 H2O + H(+)</text>
        <dbReference type="Rhea" id="RHEA:26297"/>
        <dbReference type="Rhea" id="RHEA-COMP:12909"/>
        <dbReference type="Rhea" id="RHEA-COMP:19908"/>
        <dbReference type="ChEBI" id="CHEBI:15377"/>
        <dbReference type="ChEBI" id="CHEBI:15378"/>
        <dbReference type="ChEBI" id="CHEBI:57792"/>
        <dbReference type="ChEBI" id="CHEBI:62899"/>
        <dbReference type="ChEBI" id="CHEBI:77846"/>
        <dbReference type="ChEBI" id="CHEBI:90778"/>
        <dbReference type="ChEBI" id="CHEBI:232372"/>
        <dbReference type="EC" id="2.8.1.10"/>
    </reaction>
</comment>
<dbReference type="EMBL" id="CP042914">
    <property type="protein sequence ID" value="QEG38528.1"/>
    <property type="molecule type" value="Genomic_DNA"/>
</dbReference>
<feature type="active site" description="Schiff-base intermediate with DXP" evidence="8">
    <location>
        <position position="118"/>
    </location>
</feature>
<evidence type="ECO:0000313" key="11">
    <source>
        <dbReference type="Proteomes" id="UP000325286"/>
    </source>
</evidence>
<dbReference type="OrthoDB" id="9805935at2"/>
<dbReference type="HAMAP" id="MF_00443">
    <property type="entry name" value="ThiG"/>
    <property type="match status" value="1"/>
</dbReference>
<comment type="function">
    <text evidence="1 8">Catalyzes the rearrangement of 1-deoxy-D-xylulose 5-phosphate (DXP) to produce the thiazole phosphate moiety of thiamine. Sulfur is provided by the thiocarboxylate moiety of the carrier protein ThiS. In vitro, sulfur can be provided by H(2)S.</text>
</comment>
<dbReference type="GO" id="GO:0005737">
    <property type="term" value="C:cytoplasm"/>
    <property type="evidence" value="ECO:0007669"/>
    <property type="project" value="UniProtKB-SubCell"/>
</dbReference>
<evidence type="ECO:0000256" key="3">
    <source>
        <dbReference type="ARBA" id="ARBA00011960"/>
    </source>
</evidence>
<comment type="pathway">
    <text evidence="2 8">Cofactor biosynthesis; thiamine diphosphate biosynthesis.</text>
</comment>
<feature type="binding site" evidence="8">
    <location>
        <position position="179"/>
    </location>
    <ligand>
        <name>1-deoxy-D-xylulose 5-phosphate</name>
        <dbReference type="ChEBI" id="CHEBI:57792"/>
    </ligand>
</feature>
<keyword evidence="6 8" id="KW-0704">Schiff base</keyword>
<evidence type="ECO:0000313" key="10">
    <source>
        <dbReference type="EMBL" id="QEG38528.1"/>
    </source>
</evidence>
<comment type="subcellular location">
    <subcellularLocation>
        <location evidence="8">Cytoplasm</location>
    </subcellularLocation>
</comment>
<name>A0A5B9QHI7_9BACT</name>
<dbReference type="SUPFAM" id="SSF110399">
    <property type="entry name" value="ThiG-like"/>
    <property type="match status" value="1"/>
</dbReference>
<evidence type="ECO:0000256" key="8">
    <source>
        <dbReference type="HAMAP-Rule" id="MF_00443"/>
    </source>
</evidence>
<dbReference type="PANTHER" id="PTHR34266:SF2">
    <property type="entry name" value="THIAZOLE SYNTHASE"/>
    <property type="match status" value="1"/>
</dbReference>
<dbReference type="Pfam" id="PF05690">
    <property type="entry name" value="ThiG"/>
    <property type="match status" value="1"/>
</dbReference>
<dbReference type="CDD" id="cd04728">
    <property type="entry name" value="ThiG"/>
    <property type="match status" value="1"/>
</dbReference>
<evidence type="ECO:0000256" key="2">
    <source>
        <dbReference type="ARBA" id="ARBA00004948"/>
    </source>
</evidence>
<evidence type="ECO:0000256" key="5">
    <source>
        <dbReference type="ARBA" id="ARBA00022977"/>
    </source>
</evidence>
<dbReference type="KEGG" id="rul:UC8_04850"/>
<evidence type="ECO:0000256" key="1">
    <source>
        <dbReference type="ARBA" id="ARBA00002834"/>
    </source>
</evidence>
<dbReference type="Proteomes" id="UP000325286">
    <property type="component" value="Chromosome"/>
</dbReference>
<keyword evidence="5 8" id="KW-0784">Thiamine biosynthesis</keyword>
<evidence type="ECO:0000259" key="9">
    <source>
        <dbReference type="Pfam" id="PF05690"/>
    </source>
</evidence>
<reference evidence="10 11" key="1">
    <citation type="submission" date="2019-08" db="EMBL/GenBank/DDBJ databases">
        <title>Deep-cultivation of Planctomycetes and their phenomic and genomic characterization uncovers novel biology.</title>
        <authorList>
            <person name="Wiegand S."/>
            <person name="Jogler M."/>
            <person name="Boedeker C."/>
            <person name="Pinto D."/>
            <person name="Vollmers J."/>
            <person name="Rivas-Marin E."/>
            <person name="Kohn T."/>
            <person name="Peeters S.H."/>
            <person name="Heuer A."/>
            <person name="Rast P."/>
            <person name="Oberbeckmann S."/>
            <person name="Bunk B."/>
            <person name="Jeske O."/>
            <person name="Meyerdierks A."/>
            <person name="Storesund J.E."/>
            <person name="Kallscheuer N."/>
            <person name="Luecker S."/>
            <person name="Lage O.M."/>
            <person name="Pohl T."/>
            <person name="Merkel B.J."/>
            <person name="Hornburger P."/>
            <person name="Mueller R.-W."/>
            <person name="Bruemmer F."/>
            <person name="Labrenz M."/>
            <person name="Spormann A.M."/>
            <person name="Op den Camp H."/>
            <person name="Overmann J."/>
            <person name="Amann R."/>
            <person name="Jetten M.S.M."/>
            <person name="Mascher T."/>
            <person name="Medema M.H."/>
            <person name="Devos D.P."/>
            <person name="Kaster A.-K."/>
            <person name="Ovreas L."/>
            <person name="Rohde M."/>
            <person name="Galperin M.Y."/>
            <person name="Jogler C."/>
        </authorList>
    </citation>
    <scope>NUCLEOTIDE SEQUENCE [LARGE SCALE GENOMIC DNA]</scope>
    <source>
        <strain evidence="10 11">UC8</strain>
    </source>
</reference>
<keyword evidence="8" id="KW-0963">Cytoplasm</keyword>
<dbReference type="AlphaFoldDB" id="A0A5B9QHI7"/>
<dbReference type="GO" id="GO:1990107">
    <property type="term" value="F:thiazole synthase activity"/>
    <property type="evidence" value="ECO:0007669"/>
    <property type="project" value="UniProtKB-EC"/>
</dbReference>
<dbReference type="InterPro" id="IPR033983">
    <property type="entry name" value="Thiazole_synthase_ThiG"/>
</dbReference>
<dbReference type="InterPro" id="IPR008867">
    <property type="entry name" value="ThiG"/>
</dbReference>
<keyword evidence="11" id="KW-1185">Reference proteome</keyword>
<proteinExistence type="inferred from homology"/>
<feature type="binding site" evidence="8">
    <location>
        <begin position="210"/>
        <end position="211"/>
    </location>
    <ligand>
        <name>1-deoxy-D-xylulose 5-phosphate</name>
        <dbReference type="ChEBI" id="CHEBI:57792"/>
    </ligand>
</feature>
<evidence type="ECO:0000256" key="4">
    <source>
        <dbReference type="ARBA" id="ARBA00022679"/>
    </source>
</evidence>